<proteinExistence type="inferred from homology"/>
<reference evidence="15 16" key="1">
    <citation type="submission" date="2015-04" db="EMBL/GenBank/DDBJ databases">
        <authorList>
            <person name="Heijne W.H."/>
            <person name="Fedorova N.D."/>
            <person name="Nierman W.C."/>
            <person name="Vollebregt A.W."/>
            <person name="Zhao Z."/>
            <person name="Wu L."/>
            <person name="Kumar M."/>
            <person name="Stam H."/>
            <person name="van den Berg M.A."/>
            <person name="Pel H.J."/>
        </authorList>
    </citation>
    <scope>NUCLEOTIDE SEQUENCE [LARGE SCALE GENOMIC DNA]</scope>
    <source>
        <strain evidence="15 16">CBS 393.64</strain>
    </source>
</reference>
<dbReference type="GeneID" id="25317761"/>
<feature type="transmembrane region" description="Helical" evidence="14">
    <location>
        <begin position="34"/>
        <end position="52"/>
    </location>
</feature>
<dbReference type="GO" id="GO:0005506">
    <property type="term" value="F:iron ion binding"/>
    <property type="evidence" value="ECO:0007669"/>
    <property type="project" value="InterPro"/>
</dbReference>
<dbReference type="Proteomes" id="UP000053958">
    <property type="component" value="Unassembled WGS sequence"/>
</dbReference>
<keyword evidence="9 12" id="KW-0408">Iron</keyword>
<keyword evidence="10" id="KW-0503">Monooxygenase</keyword>
<dbReference type="OrthoDB" id="6329284at2759"/>
<feature type="transmembrane region" description="Helical" evidence="14">
    <location>
        <begin position="64"/>
        <end position="85"/>
    </location>
</feature>
<evidence type="ECO:0000256" key="13">
    <source>
        <dbReference type="SAM" id="MobiDB-lite"/>
    </source>
</evidence>
<dbReference type="PRINTS" id="PR00463">
    <property type="entry name" value="EP450I"/>
</dbReference>
<feature type="region of interest" description="Disordered" evidence="13">
    <location>
        <begin position="546"/>
        <end position="571"/>
    </location>
</feature>
<keyword evidence="8" id="KW-0560">Oxidoreductase</keyword>
<evidence type="ECO:0000256" key="3">
    <source>
        <dbReference type="ARBA" id="ARBA00010617"/>
    </source>
</evidence>
<dbReference type="PANTHER" id="PTHR24305:SF112">
    <property type="entry name" value="L-ORNITHINE-N5-MONOOXYGENASE (EUROFUNG)"/>
    <property type="match status" value="1"/>
</dbReference>
<evidence type="ECO:0000256" key="12">
    <source>
        <dbReference type="PIRSR" id="PIRSR602401-1"/>
    </source>
</evidence>
<feature type="transmembrane region" description="Helical" evidence="14">
    <location>
        <begin position="6"/>
        <end position="22"/>
    </location>
</feature>
<dbReference type="Gene3D" id="1.10.630.10">
    <property type="entry name" value="Cytochrome P450"/>
    <property type="match status" value="1"/>
</dbReference>
<evidence type="ECO:0000256" key="2">
    <source>
        <dbReference type="ARBA" id="ARBA00004370"/>
    </source>
</evidence>
<dbReference type="InterPro" id="IPR002401">
    <property type="entry name" value="Cyt_P450_E_grp-I"/>
</dbReference>
<keyword evidence="6 12" id="KW-0479">Metal-binding</keyword>
<keyword evidence="11 14" id="KW-0472">Membrane</keyword>
<dbReference type="RefSeq" id="XP_013327164.1">
    <property type="nucleotide sequence ID" value="XM_013471710.1"/>
</dbReference>
<comment type="similarity">
    <text evidence="3">Belongs to the cytochrome P450 family.</text>
</comment>
<protein>
    <submittedName>
        <fullName evidence="15">Cytochrome P450</fullName>
    </submittedName>
</protein>
<dbReference type="GO" id="GO:0004497">
    <property type="term" value="F:monooxygenase activity"/>
    <property type="evidence" value="ECO:0007669"/>
    <property type="project" value="UniProtKB-KW"/>
</dbReference>
<evidence type="ECO:0000313" key="15">
    <source>
        <dbReference type="EMBL" id="KKA20552.1"/>
    </source>
</evidence>
<comment type="caution">
    <text evidence="15">The sequence shown here is derived from an EMBL/GenBank/DDBJ whole genome shotgun (WGS) entry which is preliminary data.</text>
</comment>
<keyword evidence="7 14" id="KW-1133">Transmembrane helix</keyword>
<dbReference type="EMBL" id="LASV01000249">
    <property type="protein sequence ID" value="KKA20552.1"/>
    <property type="molecule type" value="Genomic_DNA"/>
</dbReference>
<accession>A0A0F4YQJ8</accession>
<evidence type="ECO:0000256" key="14">
    <source>
        <dbReference type="SAM" id="Phobius"/>
    </source>
</evidence>
<dbReference type="SUPFAM" id="SSF48264">
    <property type="entry name" value="Cytochrome P450"/>
    <property type="match status" value="1"/>
</dbReference>
<organism evidence="15 16">
    <name type="scientific">Rasamsonia emersonii (strain ATCC 16479 / CBS 393.64 / IMI 116815)</name>
    <dbReference type="NCBI Taxonomy" id="1408163"/>
    <lineage>
        <taxon>Eukaryota</taxon>
        <taxon>Fungi</taxon>
        <taxon>Dikarya</taxon>
        <taxon>Ascomycota</taxon>
        <taxon>Pezizomycotina</taxon>
        <taxon>Eurotiomycetes</taxon>
        <taxon>Eurotiomycetidae</taxon>
        <taxon>Eurotiales</taxon>
        <taxon>Trichocomaceae</taxon>
        <taxon>Rasamsonia</taxon>
    </lineage>
</organism>
<dbReference type="PANTHER" id="PTHR24305">
    <property type="entry name" value="CYTOCHROME P450"/>
    <property type="match status" value="1"/>
</dbReference>
<evidence type="ECO:0000256" key="5">
    <source>
        <dbReference type="ARBA" id="ARBA00022692"/>
    </source>
</evidence>
<dbReference type="FunFam" id="1.10.630.10:FF:000063">
    <property type="entry name" value="Cytochrome P450 monooxygenase"/>
    <property type="match status" value="1"/>
</dbReference>
<evidence type="ECO:0000256" key="4">
    <source>
        <dbReference type="ARBA" id="ARBA00022617"/>
    </source>
</evidence>
<feature type="binding site" description="axial binding residue" evidence="12">
    <location>
        <position position="482"/>
    </location>
    <ligand>
        <name>heme</name>
        <dbReference type="ChEBI" id="CHEBI:30413"/>
    </ligand>
    <ligandPart>
        <name>Fe</name>
        <dbReference type="ChEBI" id="CHEBI:18248"/>
    </ligandPart>
</feature>
<evidence type="ECO:0000256" key="10">
    <source>
        <dbReference type="ARBA" id="ARBA00023033"/>
    </source>
</evidence>
<dbReference type="GO" id="GO:0016020">
    <property type="term" value="C:membrane"/>
    <property type="evidence" value="ECO:0007669"/>
    <property type="project" value="UniProtKB-SubCell"/>
</dbReference>
<gene>
    <name evidence="15" type="ORF">T310_5416</name>
</gene>
<keyword evidence="16" id="KW-1185">Reference proteome</keyword>
<keyword evidence="4 12" id="KW-0349">Heme</keyword>
<evidence type="ECO:0000313" key="16">
    <source>
        <dbReference type="Proteomes" id="UP000053958"/>
    </source>
</evidence>
<dbReference type="InterPro" id="IPR001128">
    <property type="entry name" value="Cyt_P450"/>
</dbReference>
<evidence type="ECO:0000256" key="9">
    <source>
        <dbReference type="ARBA" id="ARBA00023004"/>
    </source>
</evidence>
<dbReference type="Pfam" id="PF00067">
    <property type="entry name" value="p450"/>
    <property type="match status" value="1"/>
</dbReference>
<name>A0A0F4YQJ8_RASE3</name>
<keyword evidence="5 14" id="KW-0812">Transmembrane</keyword>
<dbReference type="PRINTS" id="PR00385">
    <property type="entry name" value="P450"/>
</dbReference>
<comment type="cofactor">
    <cofactor evidence="1 12">
        <name>heme</name>
        <dbReference type="ChEBI" id="CHEBI:30413"/>
    </cofactor>
</comment>
<evidence type="ECO:0000256" key="6">
    <source>
        <dbReference type="ARBA" id="ARBA00022723"/>
    </source>
</evidence>
<evidence type="ECO:0000256" key="1">
    <source>
        <dbReference type="ARBA" id="ARBA00001971"/>
    </source>
</evidence>
<dbReference type="GO" id="GO:0020037">
    <property type="term" value="F:heme binding"/>
    <property type="evidence" value="ECO:0007669"/>
    <property type="project" value="InterPro"/>
</dbReference>
<evidence type="ECO:0000256" key="11">
    <source>
        <dbReference type="ARBA" id="ARBA00023136"/>
    </source>
</evidence>
<comment type="subcellular location">
    <subcellularLocation>
        <location evidence="2">Membrane</location>
    </subcellularLocation>
</comment>
<sequence>MVVAVHQIAAVIAGIASHIGYFNKGEHHLNPARYVVAFAGLLLMTVVYLVDAQGVQVGHAASTAAWLGSYFLAGLYTSLVIYRLFLHPLNRFPGPLGARISGLWLSAHLTASDPFRQFQKLHNKHGHFVRVGPSDLSISHPKAVNIINGSGSKCTKGFWYDITVPTVSLQTCRVRALHDQRRRIWSAAFGDKALRGYEQRIRVYRQKLMDQLAAFDGQPVNITKWVKLYSFDVMGDLAFGRSFNMVASGAEHWAVKLLDEGLFHYAFMFPMWFLRLVGSIPGLTRRWWKLLNFCNQSMDERMKTKVDIPDISSALLDPLKDRDPSAEELAWLHGDAQLIVIAGSDTTASALASIVYELVRHPDQIDKLREELAPYITDPSGEFLNHQIANLDHLNAIIYEALRLYPPVPTVFQRLTPPEGIEIDGTHIPGNMIVYCPQYVIGRCEAIYPHAEEFIPERWYKYPDMVKERSAYAPFSTGPFGCIGRPLALLNLRTTIARLVTTFDFDFAPGEDGHNFIERAVDHITLGMGELKLSFKKRCSGKVASHERGIGNEDHDGLFGPAESFNREHSP</sequence>
<evidence type="ECO:0000256" key="8">
    <source>
        <dbReference type="ARBA" id="ARBA00023002"/>
    </source>
</evidence>
<dbReference type="GO" id="GO:0016705">
    <property type="term" value="F:oxidoreductase activity, acting on paired donors, with incorporation or reduction of molecular oxygen"/>
    <property type="evidence" value="ECO:0007669"/>
    <property type="project" value="InterPro"/>
</dbReference>
<dbReference type="STRING" id="1408163.A0A0F4YQJ8"/>
<dbReference type="InterPro" id="IPR036396">
    <property type="entry name" value="Cyt_P450_sf"/>
</dbReference>
<feature type="compositionally biased region" description="Basic and acidic residues" evidence="13">
    <location>
        <begin position="546"/>
        <end position="557"/>
    </location>
</feature>
<evidence type="ECO:0000256" key="7">
    <source>
        <dbReference type="ARBA" id="ARBA00022989"/>
    </source>
</evidence>
<dbReference type="InterPro" id="IPR050121">
    <property type="entry name" value="Cytochrome_P450_monoxygenase"/>
</dbReference>
<dbReference type="GO" id="GO:1902181">
    <property type="term" value="P:verruculogen biosynthetic process"/>
    <property type="evidence" value="ECO:0007669"/>
    <property type="project" value="UniProtKB-ARBA"/>
</dbReference>
<dbReference type="CDD" id="cd11061">
    <property type="entry name" value="CYP67-like"/>
    <property type="match status" value="1"/>
</dbReference>
<dbReference type="AlphaFoldDB" id="A0A0F4YQJ8"/>